<gene>
    <name evidence="2" type="ORF">LSH36_32g02025</name>
</gene>
<protein>
    <recommendedName>
        <fullName evidence="4">Tetratricopeptide repeat protein</fullName>
    </recommendedName>
</protein>
<dbReference type="SUPFAM" id="SSF48452">
    <property type="entry name" value="TPR-like"/>
    <property type="match status" value="1"/>
</dbReference>
<evidence type="ECO:0000256" key="1">
    <source>
        <dbReference type="PROSITE-ProRule" id="PRU00339"/>
    </source>
</evidence>
<reference evidence="2" key="1">
    <citation type="journal article" date="2023" name="Mol. Biol. Evol.">
        <title>Third-Generation Sequencing Reveals the Adaptive Role of the Epigenome in Three Deep-Sea Polychaetes.</title>
        <authorList>
            <person name="Perez M."/>
            <person name="Aroh O."/>
            <person name="Sun Y."/>
            <person name="Lan Y."/>
            <person name="Juniper S.K."/>
            <person name="Young C.R."/>
            <person name="Angers B."/>
            <person name="Qian P.Y."/>
        </authorList>
    </citation>
    <scope>NUCLEOTIDE SEQUENCE</scope>
    <source>
        <strain evidence="2">P08H-3</strain>
    </source>
</reference>
<dbReference type="PANTHER" id="PTHR47059">
    <property type="entry name" value="TETRATRICOPEPTIDE REPEAT PROTEIN 32"/>
    <property type="match status" value="1"/>
</dbReference>
<dbReference type="EMBL" id="JAODUP010000032">
    <property type="protein sequence ID" value="KAK2167015.1"/>
    <property type="molecule type" value="Genomic_DNA"/>
</dbReference>
<evidence type="ECO:0008006" key="4">
    <source>
        <dbReference type="Google" id="ProtNLM"/>
    </source>
</evidence>
<sequence length="147" mass="17222">MQQIKLIFKEAETCYQTGNFEHSLRKYYIVIDECEKYLETEKDQNSANKDYTDIRSFLGECYNKRGLVRYKLVEFAEAVQDFTKALKLKPNMAVAFYNRGLIHYRLGNYEGAIIDMKAALNWDAGFTSAKQCLEECFIQSIKHQTQK</sequence>
<keyword evidence="3" id="KW-1185">Reference proteome</keyword>
<dbReference type="AlphaFoldDB" id="A0AAD9K9K1"/>
<dbReference type="SMART" id="SM00028">
    <property type="entry name" value="TPR"/>
    <property type="match status" value="3"/>
</dbReference>
<proteinExistence type="predicted"/>
<evidence type="ECO:0000313" key="2">
    <source>
        <dbReference type="EMBL" id="KAK2167015.1"/>
    </source>
</evidence>
<name>A0AAD9K9K1_9ANNE</name>
<dbReference type="InterPro" id="IPR011990">
    <property type="entry name" value="TPR-like_helical_dom_sf"/>
</dbReference>
<keyword evidence="1" id="KW-0802">TPR repeat</keyword>
<dbReference type="InterPro" id="IPR019734">
    <property type="entry name" value="TPR_rpt"/>
</dbReference>
<dbReference type="Proteomes" id="UP001208570">
    <property type="component" value="Unassembled WGS sequence"/>
</dbReference>
<organism evidence="2 3">
    <name type="scientific">Paralvinella palmiformis</name>
    <dbReference type="NCBI Taxonomy" id="53620"/>
    <lineage>
        <taxon>Eukaryota</taxon>
        <taxon>Metazoa</taxon>
        <taxon>Spiralia</taxon>
        <taxon>Lophotrochozoa</taxon>
        <taxon>Annelida</taxon>
        <taxon>Polychaeta</taxon>
        <taxon>Sedentaria</taxon>
        <taxon>Canalipalpata</taxon>
        <taxon>Terebellida</taxon>
        <taxon>Terebelliformia</taxon>
        <taxon>Alvinellidae</taxon>
        <taxon>Paralvinella</taxon>
    </lineage>
</organism>
<dbReference type="Pfam" id="PF13414">
    <property type="entry name" value="TPR_11"/>
    <property type="match status" value="1"/>
</dbReference>
<feature type="repeat" description="TPR" evidence="1">
    <location>
        <begin position="59"/>
        <end position="92"/>
    </location>
</feature>
<comment type="caution">
    <text evidence="2">The sequence shown here is derived from an EMBL/GenBank/DDBJ whole genome shotgun (WGS) entry which is preliminary data.</text>
</comment>
<accession>A0AAD9K9K1</accession>
<dbReference type="Gene3D" id="1.25.40.10">
    <property type="entry name" value="Tetratricopeptide repeat domain"/>
    <property type="match status" value="1"/>
</dbReference>
<dbReference type="PROSITE" id="PS50005">
    <property type="entry name" value="TPR"/>
    <property type="match status" value="1"/>
</dbReference>
<dbReference type="PANTHER" id="PTHR47059:SF1">
    <property type="entry name" value="TETRATRICOPEPTIDE REPEAT PROTEIN 32"/>
    <property type="match status" value="1"/>
</dbReference>
<evidence type="ECO:0000313" key="3">
    <source>
        <dbReference type="Proteomes" id="UP001208570"/>
    </source>
</evidence>